<dbReference type="InterPro" id="IPR006140">
    <property type="entry name" value="D-isomer_DH_NAD-bd"/>
</dbReference>
<dbReference type="Pfam" id="PF00389">
    <property type="entry name" value="2-Hacid_dh"/>
    <property type="match status" value="1"/>
</dbReference>
<name>A0A382JVI5_9ZZZZ</name>
<dbReference type="PROSITE" id="PS00671">
    <property type="entry name" value="D_2_HYDROXYACID_DH_3"/>
    <property type="match status" value="1"/>
</dbReference>
<dbReference type="GO" id="GO:0005829">
    <property type="term" value="C:cytosol"/>
    <property type="evidence" value="ECO:0007669"/>
    <property type="project" value="TreeGrafter"/>
</dbReference>
<dbReference type="GO" id="GO:0030267">
    <property type="term" value="F:glyoxylate reductase (NADPH) activity"/>
    <property type="evidence" value="ECO:0007669"/>
    <property type="project" value="TreeGrafter"/>
</dbReference>
<dbReference type="FunFam" id="3.40.50.720:FF:000026">
    <property type="entry name" value="Glyoxylate/hydroxypyruvate reductase B"/>
    <property type="match status" value="1"/>
</dbReference>
<dbReference type="InterPro" id="IPR029752">
    <property type="entry name" value="D-isomer_DH_CS1"/>
</dbReference>
<evidence type="ECO:0000256" key="2">
    <source>
        <dbReference type="ARBA" id="ARBA00023002"/>
    </source>
</evidence>
<comment type="similarity">
    <text evidence="1">Belongs to the D-isomer specific 2-hydroxyacid dehydrogenase family.</text>
</comment>
<protein>
    <recommendedName>
        <fullName evidence="6">D-glycerate dehydrogenase</fullName>
    </recommendedName>
</protein>
<organism evidence="5">
    <name type="scientific">marine metagenome</name>
    <dbReference type="NCBI Taxonomy" id="408172"/>
    <lineage>
        <taxon>unclassified sequences</taxon>
        <taxon>metagenomes</taxon>
        <taxon>ecological metagenomes</taxon>
    </lineage>
</organism>
<evidence type="ECO:0000259" key="3">
    <source>
        <dbReference type="Pfam" id="PF00389"/>
    </source>
</evidence>
<evidence type="ECO:0000256" key="1">
    <source>
        <dbReference type="ARBA" id="ARBA00005854"/>
    </source>
</evidence>
<gene>
    <name evidence="5" type="ORF">METZ01_LOCUS268643</name>
</gene>
<dbReference type="GO" id="GO:0051287">
    <property type="term" value="F:NAD binding"/>
    <property type="evidence" value="ECO:0007669"/>
    <property type="project" value="InterPro"/>
</dbReference>
<evidence type="ECO:0000313" key="5">
    <source>
        <dbReference type="EMBL" id="SVC15789.1"/>
    </source>
</evidence>
<dbReference type="CDD" id="cd05301">
    <property type="entry name" value="GDH"/>
    <property type="match status" value="1"/>
</dbReference>
<feature type="domain" description="D-isomer specific 2-hydroxyacid dehydrogenase NAD-binding" evidence="4">
    <location>
        <begin position="109"/>
        <end position="285"/>
    </location>
</feature>
<dbReference type="PANTHER" id="PTHR10996:SF257">
    <property type="entry name" value="GLYOXYLATE REDUCTASE 1"/>
    <property type="match status" value="1"/>
</dbReference>
<evidence type="ECO:0008006" key="6">
    <source>
        <dbReference type="Google" id="ProtNLM"/>
    </source>
</evidence>
<dbReference type="EMBL" id="UINC01076530">
    <property type="protein sequence ID" value="SVC15789.1"/>
    <property type="molecule type" value="Genomic_DNA"/>
</dbReference>
<accession>A0A382JVI5</accession>
<dbReference type="PROSITE" id="PS00065">
    <property type="entry name" value="D_2_HYDROXYACID_DH_1"/>
    <property type="match status" value="1"/>
</dbReference>
<proteinExistence type="inferred from homology"/>
<dbReference type="InterPro" id="IPR050223">
    <property type="entry name" value="D-isomer_2-hydroxyacid_DH"/>
</dbReference>
<sequence>MPKILVTRRTFSAAAAALRASGADVVIWEDSESPSQEDLIKAVADVHGLYAHITNQVNAEVMDAAPNLKVIAEFGVGYDNIDIKAANERGIAVCNTPGILSESTADEAFALLASMARRTIDLSAMVKRGEWGDFDPLGYLATDIHHKTIGIVGMGKIGSEMAKRATGFSMKVLYFNRNKRDEEFGASYVDSLEELLERSDYVTLHNPLTPETMNMMSTVQFKLMKKSAILINTTRGAVVDQDALYEALKSGELAGAALDVTVPEPIPADHPLLTLDNCLIMPHVASATADTRMKMAMMSVENVLAGVTGDWPPYCVNQAAIAGNARIKS</sequence>
<dbReference type="Pfam" id="PF02826">
    <property type="entry name" value="2-Hacid_dh_C"/>
    <property type="match status" value="1"/>
</dbReference>
<feature type="domain" description="D-isomer specific 2-hydroxyacid dehydrogenase catalytic" evidence="3">
    <location>
        <begin position="6"/>
        <end position="317"/>
    </location>
</feature>
<dbReference type="InterPro" id="IPR006139">
    <property type="entry name" value="D-isomer_2_OHA_DH_cat_dom"/>
</dbReference>
<dbReference type="InterPro" id="IPR036291">
    <property type="entry name" value="NAD(P)-bd_dom_sf"/>
</dbReference>
<dbReference type="InterPro" id="IPR029753">
    <property type="entry name" value="D-isomer_DH_CS"/>
</dbReference>
<dbReference type="SUPFAM" id="SSF51735">
    <property type="entry name" value="NAD(P)-binding Rossmann-fold domains"/>
    <property type="match status" value="1"/>
</dbReference>
<dbReference type="GO" id="GO:0016618">
    <property type="term" value="F:hydroxypyruvate reductase [NAD(P)H] activity"/>
    <property type="evidence" value="ECO:0007669"/>
    <property type="project" value="TreeGrafter"/>
</dbReference>
<reference evidence="5" key="1">
    <citation type="submission" date="2018-05" db="EMBL/GenBank/DDBJ databases">
        <authorList>
            <person name="Lanie J.A."/>
            <person name="Ng W.-L."/>
            <person name="Kazmierczak K.M."/>
            <person name="Andrzejewski T.M."/>
            <person name="Davidsen T.M."/>
            <person name="Wayne K.J."/>
            <person name="Tettelin H."/>
            <person name="Glass J.I."/>
            <person name="Rusch D."/>
            <person name="Podicherti R."/>
            <person name="Tsui H.-C.T."/>
            <person name="Winkler M.E."/>
        </authorList>
    </citation>
    <scope>NUCLEOTIDE SEQUENCE</scope>
</reference>
<dbReference type="Gene3D" id="3.40.50.720">
    <property type="entry name" value="NAD(P)-binding Rossmann-like Domain"/>
    <property type="match status" value="2"/>
</dbReference>
<dbReference type="AlphaFoldDB" id="A0A382JVI5"/>
<evidence type="ECO:0000259" key="4">
    <source>
        <dbReference type="Pfam" id="PF02826"/>
    </source>
</evidence>
<dbReference type="SUPFAM" id="SSF52283">
    <property type="entry name" value="Formate/glycerate dehydrogenase catalytic domain-like"/>
    <property type="match status" value="1"/>
</dbReference>
<keyword evidence="2" id="KW-0560">Oxidoreductase</keyword>
<dbReference type="PANTHER" id="PTHR10996">
    <property type="entry name" value="2-HYDROXYACID DEHYDROGENASE-RELATED"/>
    <property type="match status" value="1"/>
</dbReference>